<dbReference type="InterPro" id="IPR005467">
    <property type="entry name" value="His_kinase_dom"/>
</dbReference>
<keyword evidence="1" id="KW-0808">Transferase</keyword>
<dbReference type="SUPFAM" id="SSF55785">
    <property type="entry name" value="PYP-like sensor domain (PAS domain)"/>
    <property type="match status" value="2"/>
</dbReference>
<dbReference type="GO" id="GO:0046983">
    <property type="term" value="F:protein dimerization activity"/>
    <property type="evidence" value="ECO:0007669"/>
    <property type="project" value="InterPro"/>
</dbReference>
<dbReference type="GO" id="GO:0006355">
    <property type="term" value="P:regulation of DNA-templated transcription"/>
    <property type="evidence" value="ECO:0007669"/>
    <property type="project" value="InterPro"/>
</dbReference>
<evidence type="ECO:0000259" key="6">
    <source>
        <dbReference type="PROSITE" id="PS50112"/>
    </source>
</evidence>
<keyword evidence="4" id="KW-0175">Coiled coil</keyword>
<dbReference type="Gene3D" id="1.20.5.1930">
    <property type="match status" value="1"/>
</dbReference>
<evidence type="ECO:0000313" key="8">
    <source>
        <dbReference type="EMBL" id="ABC78197.1"/>
    </source>
</evidence>
<dbReference type="PANTHER" id="PTHR24421:SF58">
    <property type="entry name" value="SIGNAL TRANSDUCTION HISTIDINE-PROTEIN KINASE_PHOSPHATASE UHPB"/>
    <property type="match status" value="1"/>
</dbReference>
<dbReference type="STRING" id="56780.SYN_00776"/>
<protein>
    <submittedName>
        <fullName evidence="8">Signal transduction histidine kinase</fullName>
    </submittedName>
</protein>
<keyword evidence="9" id="KW-1185">Reference proteome</keyword>
<dbReference type="Pfam" id="PF07730">
    <property type="entry name" value="HisKA_3"/>
    <property type="match status" value="1"/>
</dbReference>
<feature type="coiled-coil region" evidence="4">
    <location>
        <begin position="307"/>
        <end position="355"/>
    </location>
</feature>
<dbReference type="Pfam" id="PF00989">
    <property type="entry name" value="PAS"/>
    <property type="match status" value="1"/>
</dbReference>
<dbReference type="Gene3D" id="3.30.565.10">
    <property type="entry name" value="Histidine kinase-like ATPase, C-terminal domain"/>
    <property type="match status" value="1"/>
</dbReference>
<evidence type="ECO:0000256" key="4">
    <source>
        <dbReference type="SAM" id="Coils"/>
    </source>
</evidence>
<keyword evidence="3" id="KW-0902">Two-component regulatory system</keyword>
<dbReference type="SMART" id="SM00091">
    <property type="entry name" value="PAS"/>
    <property type="match status" value="2"/>
</dbReference>
<dbReference type="KEGG" id="sat:SYN_00776"/>
<proteinExistence type="predicted"/>
<name>Q2LVU1_SYNAS</name>
<dbReference type="CDD" id="cd16917">
    <property type="entry name" value="HATPase_UhpB-NarQ-NarX-like"/>
    <property type="match status" value="1"/>
</dbReference>
<dbReference type="InterPro" id="IPR000014">
    <property type="entry name" value="PAS"/>
</dbReference>
<dbReference type="InterPro" id="IPR036890">
    <property type="entry name" value="HATPase_C_sf"/>
</dbReference>
<dbReference type="InParanoid" id="Q2LVU1"/>
<dbReference type="NCBIfam" id="TIGR00229">
    <property type="entry name" value="sensory_box"/>
    <property type="match status" value="2"/>
</dbReference>
<dbReference type="EMBL" id="CP000252">
    <property type="protein sequence ID" value="ABC78197.1"/>
    <property type="molecule type" value="Genomic_DNA"/>
</dbReference>
<dbReference type="Pfam" id="PF02518">
    <property type="entry name" value="HATPase_c"/>
    <property type="match status" value="1"/>
</dbReference>
<dbReference type="InterPro" id="IPR035965">
    <property type="entry name" value="PAS-like_dom_sf"/>
</dbReference>
<dbReference type="eggNOG" id="COG2202">
    <property type="taxonomic scope" value="Bacteria"/>
</dbReference>
<evidence type="ECO:0000259" key="5">
    <source>
        <dbReference type="PROSITE" id="PS50109"/>
    </source>
</evidence>
<dbReference type="PROSITE" id="PS50113">
    <property type="entry name" value="PAC"/>
    <property type="match status" value="1"/>
</dbReference>
<dbReference type="Gene3D" id="3.30.450.20">
    <property type="entry name" value="PAS domain"/>
    <property type="match status" value="2"/>
</dbReference>
<dbReference type="SMART" id="SM00086">
    <property type="entry name" value="PAC"/>
    <property type="match status" value="1"/>
</dbReference>
<dbReference type="InterPro" id="IPR011712">
    <property type="entry name" value="Sig_transdc_His_kin_sub3_dim/P"/>
</dbReference>
<dbReference type="InterPro" id="IPR001610">
    <property type="entry name" value="PAC"/>
</dbReference>
<dbReference type="InterPro" id="IPR013655">
    <property type="entry name" value="PAS_fold_3"/>
</dbReference>
<dbReference type="SMART" id="SM00387">
    <property type="entry name" value="HATPase_c"/>
    <property type="match status" value="1"/>
</dbReference>
<dbReference type="PANTHER" id="PTHR24421">
    <property type="entry name" value="NITRATE/NITRITE SENSOR PROTEIN NARX-RELATED"/>
    <property type="match status" value="1"/>
</dbReference>
<dbReference type="SUPFAM" id="SSF55874">
    <property type="entry name" value="ATPase domain of HSP90 chaperone/DNA topoisomerase II/histidine kinase"/>
    <property type="match status" value="1"/>
</dbReference>
<evidence type="ECO:0000256" key="2">
    <source>
        <dbReference type="ARBA" id="ARBA00022777"/>
    </source>
</evidence>
<evidence type="ECO:0000256" key="1">
    <source>
        <dbReference type="ARBA" id="ARBA00022679"/>
    </source>
</evidence>
<reference evidence="8 9" key="1">
    <citation type="journal article" date="2007" name="Proc. Natl. Acad. Sci. U.S.A.">
        <title>The genome of Syntrophus aciditrophicus: life at the thermodynamic limit of microbial growth.</title>
        <authorList>
            <person name="McInerney M.J."/>
            <person name="Rohlin L."/>
            <person name="Mouttaki H."/>
            <person name="Kim U."/>
            <person name="Krupp R.S."/>
            <person name="Rios-Hernandez L."/>
            <person name="Sieber J."/>
            <person name="Struchtemeyer C.G."/>
            <person name="Bhattacharyya A."/>
            <person name="Campbell J.W."/>
            <person name="Gunsalus R.P."/>
        </authorList>
    </citation>
    <scope>NUCLEOTIDE SEQUENCE [LARGE SCALE GENOMIC DNA]</scope>
    <source>
        <strain evidence="8 9">SB</strain>
    </source>
</reference>
<dbReference type="CDD" id="cd00130">
    <property type="entry name" value="PAS"/>
    <property type="match status" value="2"/>
</dbReference>
<dbReference type="eggNOG" id="COG4585">
    <property type="taxonomic scope" value="Bacteria"/>
</dbReference>
<dbReference type="AlphaFoldDB" id="Q2LVU1"/>
<dbReference type="InterPro" id="IPR050482">
    <property type="entry name" value="Sensor_HK_TwoCompSys"/>
</dbReference>
<dbReference type="Proteomes" id="UP000001933">
    <property type="component" value="Chromosome"/>
</dbReference>
<dbReference type="PROSITE" id="PS50109">
    <property type="entry name" value="HIS_KIN"/>
    <property type="match status" value="1"/>
</dbReference>
<dbReference type="InterPro" id="IPR003594">
    <property type="entry name" value="HATPase_dom"/>
</dbReference>
<dbReference type="PROSITE" id="PS50112">
    <property type="entry name" value="PAS"/>
    <property type="match status" value="1"/>
</dbReference>
<organism evidence="8 9">
    <name type="scientific">Syntrophus aciditrophicus (strain SB)</name>
    <dbReference type="NCBI Taxonomy" id="56780"/>
    <lineage>
        <taxon>Bacteria</taxon>
        <taxon>Pseudomonadati</taxon>
        <taxon>Thermodesulfobacteriota</taxon>
        <taxon>Syntrophia</taxon>
        <taxon>Syntrophales</taxon>
        <taxon>Syntrophaceae</taxon>
        <taxon>Syntrophus</taxon>
    </lineage>
</organism>
<keyword evidence="2 8" id="KW-0418">Kinase</keyword>
<dbReference type="InterPro" id="IPR000700">
    <property type="entry name" value="PAS-assoc_C"/>
</dbReference>
<sequence length="582" mass="66886">MMMKNPQTYRLPLLSESCSVRSSQQPALNSVQDEIHPLLKKAFSENIRSREHGRKLRKNLPSDENLLNRYKVFFDSAPVGCIIINEKGYIRHINGTGAAMLNSSDINQLQGKSFFRFISREDRLMFLAHLKSCSESGTNENIEVHLRTWNRQPHIPVQIHTVFHDADPGSKPFFLSVITNISEHKQMEEALRRSEACYRHIVEDHTEMICSCLRNWKITFVNEAMCNVFGTPRDEFIGMPLVKFIDKQDRKKVKELLASLNSSNPIKTVEHRVVMPDGQSRWHRWIHRVIYNRKGLFVEYQSAGRDITEQKETQEALLKAHSELEQKVGERTAELARINETLREEIAEHKETQRKFLASHEQLRALTSDLITTEERERRLIATELHDHIGQTLAVTRIKLEMLHALASYSGFAEALEEIQGFVKQAIQETRSLMTKLSPPVFYELGLTAALEWLVQHFDEQHNLKIVYKGMSNHLSLKQDIQILLLQATRELLMNVVKHAGVEKAEVILKANRKQIQIDVIDHGSGFDVSQIGTPVDWRGGFGIFSIHERLKNLGGELQIRSKRGKGTHFTLIAPHNTRDGN</sequence>
<feature type="domain" description="PAC" evidence="7">
    <location>
        <begin position="267"/>
        <end position="319"/>
    </location>
</feature>
<feature type="domain" description="PAS" evidence="6">
    <location>
        <begin position="194"/>
        <end position="264"/>
    </location>
</feature>
<accession>Q2LVU1</accession>
<evidence type="ECO:0000256" key="3">
    <source>
        <dbReference type="ARBA" id="ARBA00023012"/>
    </source>
</evidence>
<evidence type="ECO:0000313" key="9">
    <source>
        <dbReference type="Proteomes" id="UP000001933"/>
    </source>
</evidence>
<dbReference type="Pfam" id="PF08447">
    <property type="entry name" value="PAS_3"/>
    <property type="match status" value="1"/>
</dbReference>
<feature type="domain" description="Histidine kinase" evidence="5">
    <location>
        <begin position="485"/>
        <end position="578"/>
    </location>
</feature>
<dbReference type="HOGENOM" id="CLU_000445_114_0_7"/>
<gene>
    <name evidence="8" type="ORF">SYN_00776</name>
</gene>
<dbReference type="GO" id="GO:0016020">
    <property type="term" value="C:membrane"/>
    <property type="evidence" value="ECO:0007669"/>
    <property type="project" value="InterPro"/>
</dbReference>
<evidence type="ECO:0000259" key="7">
    <source>
        <dbReference type="PROSITE" id="PS50113"/>
    </source>
</evidence>
<dbReference type="GO" id="GO:0000155">
    <property type="term" value="F:phosphorelay sensor kinase activity"/>
    <property type="evidence" value="ECO:0007669"/>
    <property type="project" value="InterPro"/>
</dbReference>
<dbReference type="InterPro" id="IPR013767">
    <property type="entry name" value="PAS_fold"/>
</dbReference>